<dbReference type="AlphaFoldDB" id="A0A699I7C0"/>
<evidence type="ECO:0000313" key="2">
    <source>
        <dbReference type="EMBL" id="GEZ37105.1"/>
    </source>
</evidence>
<feature type="region of interest" description="Disordered" evidence="1">
    <location>
        <begin position="1"/>
        <end position="37"/>
    </location>
</feature>
<sequence>MLYGFMQQQETGKGSRKAPQGIHWENEEEGWVGGSNNTTRQIGGHQLRICSLPLQVEVRNREGASTAHFQDFKSEVLQIPNVVANLPVKSNAEVWFFAGDWSEVHKFLSDL</sequence>
<dbReference type="GO" id="GO:0032259">
    <property type="term" value="P:methylation"/>
    <property type="evidence" value="ECO:0007669"/>
    <property type="project" value="UniProtKB-KW"/>
</dbReference>
<gene>
    <name evidence="2" type="ORF">Tci_509078</name>
</gene>
<proteinExistence type="predicted"/>
<keyword evidence="2" id="KW-0489">Methyltransferase</keyword>
<protein>
    <submittedName>
        <fullName evidence="2">Histidine protein methyltransferase 1 homolog</fullName>
    </submittedName>
</protein>
<name>A0A699I7C0_TANCI</name>
<accession>A0A699I7C0</accession>
<organism evidence="2">
    <name type="scientific">Tanacetum cinerariifolium</name>
    <name type="common">Dalmatian daisy</name>
    <name type="synonym">Chrysanthemum cinerariifolium</name>
    <dbReference type="NCBI Taxonomy" id="118510"/>
    <lineage>
        <taxon>Eukaryota</taxon>
        <taxon>Viridiplantae</taxon>
        <taxon>Streptophyta</taxon>
        <taxon>Embryophyta</taxon>
        <taxon>Tracheophyta</taxon>
        <taxon>Spermatophyta</taxon>
        <taxon>Magnoliopsida</taxon>
        <taxon>eudicotyledons</taxon>
        <taxon>Gunneridae</taxon>
        <taxon>Pentapetalae</taxon>
        <taxon>asterids</taxon>
        <taxon>campanulids</taxon>
        <taxon>Asterales</taxon>
        <taxon>Asteraceae</taxon>
        <taxon>Asteroideae</taxon>
        <taxon>Anthemideae</taxon>
        <taxon>Anthemidinae</taxon>
        <taxon>Tanacetum</taxon>
    </lineage>
</organism>
<evidence type="ECO:0000256" key="1">
    <source>
        <dbReference type="SAM" id="MobiDB-lite"/>
    </source>
</evidence>
<dbReference type="GO" id="GO:0008168">
    <property type="term" value="F:methyltransferase activity"/>
    <property type="evidence" value="ECO:0007669"/>
    <property type="project" value="UniProtKB-KW"/>
</dbReference>
<feature type="compositionally biased region" description="Polar residues" evidence="1">
    <location>
        <begin position="1"/>
        <end position="12"/>
    </location>
</feature>
<comment type="caution">
    <text evidence="2">The sequence shown here is derived from an EMBL/GenBank/DDBJ whole genome shotgun (WGS) entry which is preliminary data.</text>
</comment>
<reference evidence="2" key="1">
    <citation type="journal article" date="2019" name="Sci. Rep.">
        <title>Draft genome of Tanacetum cinerariifolium, the natural source of mosquito coil.</title>
        <authorList>
            <person name="Yamashiro T."/>
            <person name="Shiraishi A."/>
            <person name="Satake H."/>
            <person name="Nakayama K."/>
        </authorList>
    </citation>
    <scope>NUCLEOTIDE SEQUENCE</scope>
</reference>
<dbReference type="EMBL" id="BKCJ010270905">
    <property type="protein sequence ID" value="GEZ37105.1"/>
    <property type="molecule type" value="Genomic_DNA"/>
</dbReference>
<keyword evidence="2" id="KW-0808">Transferase</keyword>